<dbReference type="InterPro" id="IPR036890">
    <property type="entry name" value="HATPase_C_sf"/>
</dbReference>
<dbReference type="FunFam" id="3.30.565.10:FF:000006">
    <property type="entry name" value="Sensor histidine kinase WalK"/>
    <property type="match status" value="1"/>
</dbReference>
<feature type="transmembrane region" description="Helical" evidence="8">
    <location>
        <begin position="152"/>
        <end position="171"/>
    </location>
</feature>
<dbReference type="AlphaFoldDB" id="A0A1G8K1B1"/>
<organism evidence="10 11">
    <name type="scientific">Lutimaribacter saemankumensis</name>
    <dbReference type="NCBI Taxonomy" id="490829"/>
    <lineage>
        <taxon>Bacteria</taxon>
        <taxon>Pseudomonadati</taxon>
        <taxon>Pseudomonadota</taxon>
        <taxon>Alphaproteobacteria</taxon>
        <taxon>Rhodobacterales</taxon>
        <taxon>Roseobacteraceae</taxon>
        <taxon>Lutimaribacter</taxon>
    </lineage>
</organism>
<evidence type="ECO:0000256" key="1">
    <source>
        <dbReference type="ARBA" id="ARBA00000085"/>
    </source>
</evidence>
<dbReference type="InterPro" id="IPR050736">
    <property type="entry name" value="Sensor_HK_Regulatory"/>
</dbReference>
<feature type="domain" description="Histidine kinase" evidence="9">
    <location>
        <begin position="233"/>
        <end position="452"/>
    </location>
</feature>
<dbReference type="InterPro" id="IPR036097">
    <property type="entry name" value="HisK_dim/P_sf"/>
</dbReference>
<keyword evidence="8" id="KW-1133">Transmembrane helix</keyword>
<keyword evidence="3" id="KW-0597">Phosphoprotein</keyword>
<evidence type="ECO:0000313" key="10">
    <source>
        <dbReference type="EMBL" id="SDI37225.1"/>
    </source>
</evidence>
<dbReference type="Proteomes" id="UP000199340">
    <property type="component" value="Unassembled WGS sequence"/>
</dbReference>
<dbReference type="FunFam" id="1.10.287.130:FF:000001">
    <property type="entry name" value="Two-component sensor histidine kinase"/>
    <property type="match status" value="1"/>
</dbReference>
<dbReference type="SUPFAM" id="SSF55874">
    <property type="entry name" value="ATPase domain of HSP90 chaperone/DNA topoisomerase II/histidine kinase"/>
    <property type="match status" value="1"/>
</dbReference>
<feature type="transmembrane region" description="Helical" evidence="8">
    <location>
        <begin position="34"/>
        <end position="52"/>
    </location>
</feature>
<accession>A0A1G8K1B1</accession>
<dbReference type="Gene3D" id="3.30.565.10">
    <property type="entry name" value="Histidine kinase-like ATPase, C-terminal domain"/>
    <property type="match status" value="1"/>
</dbReference>
<dbReference type="STRING" id="490829.SAMN05421850_102359"/>
<evidence type="ECO:0000256" key="6">
    <source>
        <dbReference type="ARBA" id="ARBA00023012"/>
    </source>
</evidence>
<evidence type="ECO:0000256" key="5">
    <source>
        <dbReference type="ARBA" id="ARBA00022777"/>
    </source>
</evidence>
<dbReference type="CDD" id="cd00082">
    <property type="entry name" value="HisKA"/>
    <property type="match status" value="1"/>
</dbReference>
<dbReference type="SUPFAM" id="SSF47384">
    <property type="entry name" value="Homodimeric domain of signal transducing histidine kinase"/>
    <property type="match status" value="1"/>
</dbReference>
<comment type="catalytic activity">
    <reaction evidence="1">
        <text>ATP + protein L-histidine = ADP + protein N-phospho-L-histidine.</text>
        <dbReference type="EC" id="2.7.13.3"/>
    </reaction>
</comment>
<dbReference type="InterPro" id="IPR003594">
    <property type="entry name" value="HATPase_dom"/>
</dbReference>
<dbReference type="InterPro" id="IPR003661">
    <property type="entry name" value="HisK_dim/P_dom"/>
</dbReference>
<keyword evidence="4" id="KW-0808">Transferase</keyword>
<dbReference type="InterPro" id="IPR005467">
    <property type="entry name" value="His_kinase_dom"/>
</dbReference>
<evidence type="ECO:0000256" key="4">
    <source>
        <dbReference type="ARBA" id="ARBA00022679"/>
    </source>
</evidence>
<dbReference type="GO" id="GO:0000155">
    <property type="term" value="F:phosphorelay sensor kinase activity"/>
    <property type="evidence" value="ECO:0007669"/>
    <property type="project" value="InterPro"/>
</dbReference>
<evidence type="ECO:0000256" key="7">
    <source>
        <dbReference type="ARBA" id="ARBA00023136"/>
    </source>
</evidence>
<reference evidence="10 11" key="1">
    <citation type="submission" date="2016-10" db="EMBL/GenBank/DDBJ databases">
        <authorList>
            <person name="de Groot N.N."/>
        </authorList>
    </citation>
    <scope>NUCLEOTIDE SEQUENCE [LARGE SCALE GENOMIC DNA]</scope>
    <source>
        <strain evidence="10 11">DSM 28010</strain>
    </source>
</reference>
<dbReference type="PROSITE" id="PS50109">
    <property type="entry name" value="HIS_KIN"/>
    <property type="match status" value="1"/>
</dbReference>
<evidence type="ECO:0000313" key="11">
    <source>
        <dbReference type="Proteomes" id="UP000199340"/>
    </source>
</evidence>
<dbReference type="EMBL" id="FNEB01000002">
    <property type="protein sequence ID" value="SDI37225.1"/>
    <property type="molecule type" value="Genomic_DNA"/>
</dbReference>
<dbReference type="PANTHER" id="PTHR43711">
    <property type="entry name" value="TWO-COMPONENT HISTIDINE KINASE"/>
    <property type="match status" value="1"/>
</dbReference>
<dbReference type="SMART" id="SM00388">
    <property type="entry name" value="HisKA"/>
    <property type="match status" value="1"/>
</dbReference>
<feature type="transmembrane region" description="Helical" evidence="8">
    <location>
        <begin position="177"/>
        <end position="200"/>
    </location>
</feature>
<dbReference type="PANTHER" id="PTHR43711:SF1">
    <property type="entry name" value="HISTIDINE KINASE 1"/>
    <property type="match status" value="1"/>
</dbReference>
<feature type="transmembrane region" description="Helical" evidence="8">
    <location>
        <begin position="120"/>
        <end position="140"/>
    </location>
</feature>
<dbReference type="Pfam" id="PF00512">
    <property type="entry name" value="HisKA"/>
    <property type="match status" value="1"/>
</dbReference>
<keyword evidence="8" id="KW-0812">Transmembrane</keyword>
<dbReference type="SMART" id="SM00387">
    <property type="entry name" value="HATPase_c"/>
    <property type="match status" value="1"/>
</dbReference>
<dbReference type="InterPro" id="IPR004358">
    <property type="entry name" value="Sig_transdc_His_kin-like_C"/>
</dbReference>
<evidence type="ECO:0000256" key="3">
    <source>
        <dbReference type="ARBA" id="ARBA00022553"/>
    </source>
</evidence>
<protein>
    <recommendedName>
        <fullName evidence="2">histidine kinase</fullName>
        <ecNumber evidence="2">2.7.13.3</ecNumber>
    </recommendedName>
</protein>
<dbReference type="EC" id="2.7.13.3" evidence="2"/>
<keyword evidence="7 8" id="KW-0472">Membrane</keyword>
<evidence type="ECO:0000259" key="9">
    <source>
        <dbReference type="PROSITE" id="PS50109"/>
    </source>
</evidence>
<sequence>MTGIEKAESATVRHPDSQAVRQLRDYVNTSLSLIWQRQAIFAGALVLTLAYFDARWAMWCFVTLQASELWDFLNCRRVERWDGRGMPQYRRFLAGVLANTVVSALSISLWVALVALQQGIGGHFMPLFFLFAASLFAAMNNHQILPALQLRLAIYAVTFLFIALLDIIKLLPPLSSFVWLEFFTVVFVMFFILDSSRIFLRLYRSNLHQMDVLRQEHERTRAAFRAKSQFVATVSHELRTPLTSISVAVDMVNSGEFGELPQESRDILQIAAKNCARLNSLVNDLLDLQKIEANEMAFHFDSLEVNDFIREAVEMHQENGAETGNRVEFVRHPEDMWIKGDPMRLMQVMSNLLSNAIKFSHPGMPVHVNVQRLEDLVRITVKDRGIGIPEGSRKVVFGRFSQVDGSDRRQIDGTGLGMSIAESIVEHHDGIIDYVSELGVGTEFFVELPLLKVAGRAQAAE</sequence>
<keyword evidence="5 10" id="KW-0418">Kinase</keyword>
<keyword evidence="11" id="KW-1185">Reference proteome</keyword>
<evidence type="ECO:0000256" key="2">
    <source>
        <dbReference type="ARBA" id="ARBA00012438"/>
    </source>
</evidence>
<name>A0A1G8K1B1_9RHOB</name>
<keyword evidence="6" id="KW-0902">Two-component regulatory system</keyword>
<proteinExistence type="predicted"/>
<gene>
    <name evidence="10" type="ORF">SAMN05421850_102359</name>
</gene>
<dbReference type="Gene3D" id="1.10.287.130">
    <property type="match status" value="1"/>
</dbReference>
<dbReference type="Pfam" id="PF02518">
    <property type="entry name" value="HATPase_c"/>
    <property type="match status" value="1"/>
</dbReference>
<dbReference type="RefSeq" id="WP_175491411.1">
    <property type="nucleotide sequence ID" value="NZ_FNEB01000002.1"/>
</dbReference>
<dbReference type="PRINTS" id="PR00344">
    <property type="entry name" value="BCTRLSENSOR"/>
</dbReference>
<feature type="transmembrane region" description="Helical" evidence="8">
    <location>
        <begin position="92"/>
        <end position="114"/>
    </location>
</feature>
<evidence type="ECO:0000256" key="8">
    <source>
        <dbReference type="SAM" id="Phobius"/>
    </source>
</evidence>